<dbReference type="Pfam" id="PF00617">
    <property type="entry name" value="RasGEF"/>
    <property type="match status" value="1"/>
</dbReference>
<sequence length="1466" mass="164914">MCQNVSAHPNTTDNQPRIQFAAQVNLSRLGFNYLWPPRDLVSSPTDHEPCLTVFNNKDIGRNFLTSQCFISSQEQKRKLFHTSVYESELQLKKLYIQTCKRLPTYGCKVYQVKELLRGKTKKKVYQVKYLLRGKTKKKVRQYLSKHVMICQVYQVKCLLRGKTKKKATRLLGLGAEKIVLLDNKTKILAKSQNTADLLQWRTCGGRSHDRLQLEFRATRWSLVVPTVASMREVGLALWEILQELDTNFLEEHALLRRGGQQELVKRSLLPLQVAHTEELEALQKLLHFPEEVALRLADAEYHLFYQVPPIDYLRQVTLDLGGGGDVIGGGLAEPHHTHSADGASASSTVKPSVRSLIKRFKEVSSWVTHLIITQPTHEDRKAVLSCILRVALSCWNIGNFNGAMEIHREDGTLQDTLEEALKKITVVPGSGAGVSFGLQPTWNVVGRRKLLASEPQTSQVFLERYPRSTGGILGSMDLWLRYLTTAGLSAENLFQIKDALLTVVDFLYLALCKRSYLTSVVELERLVMNADVGSRLDNSPDRSNKLKPFWLSITEKESLPVLDFLSAALLSAEYERALCRALAMTECRVVPFFGAFLHELREILATTPSLVVLAPPGEQARLEVRRPLSSRRRASRRRATSHRPVPLPQYNSRTIMPEYPVPQMNHPLSVSCLQFISDYNGEDHYFTRIGPGGLINMDKIYRTQAVMDRIASFHQHYHGRSRDCNQPLLRDQLRDQLRYLFEEQLRQLLREQLRYLFKEQLSIHISSIERSYLLDESEDHDYDLDLDMYRPVQSLSNDHGVSFFPISAPHSGMDHHVLQVLHHGSTAVHWDAEGGSRTALAYVRLERSCATLTWGRPAWSGLRTGAGNSPDYCLSANPEETVAPALSAKLAGGGEAAWVTLEEGYLDLAAVKEIVVGSRDREKDPDLATACRRYGLDKFPTAECCLALVYGSNLSDNRVLFLLCPPNLCRMWYMGLCWVVRGLKRQLQLTDRRMIWLKEQYLQLFFDECPCGPMTADAIRVFGGRDWALTGNVGGMSPPDGGSLKRGPSAKFKKKKSISNIQVIKELGLRPHEGPEVSISPGGGSSYVRRPAGSSGPSPSAGPSTITTPRSRSISSEMEVRPIVAHSPQGSNDNLDRLTGSPYRSVRTTRRYVFPVGLSELQGGMSFQEVCQIYKEVCLSSRSVRVTGRKYTASSVYLVCAHREKAKSTAGLESVWQAKHFRAGSITHETQLDFVDFVALFRSFRSSVCEERGSSTCTKQLVVPTRMVVIAGQGTSLRSPLGNSGQSVSRIVLRGRQQRLGDKEKVLGNKNEGNPRQAGMEGLVLVLSGARVLKMTLVDFSPRPVKKFRSNGYQWLLWPVRHSEELQVSKLPENVILNYDGQEEEEFRDSPILNEMCISIPHPIPKFPQCCQQPNVTCKQRAHVRGRTLYPMGLWPPRSTDKSISFSVMDPSLDLRINIHILTRVT</sequence>
<organism evidence="5">
    <name type="scientific">Timema douglasi</name>
    <name type="common">Walking stick</name>
    <dbReference type="NCBI Taxonomy" id="61478"/>
    <lineage>
        <taxon>Eukaryota</taxon>
        <taxon>Metazoa</taxon>
        <taxon>Ecdysozoa</taxon>
        <taxon>Arthropoda</taxon>
        <taxon>Hexapoda</taxon>
        <taxon>Insecta</taxon>
        <taxon>Pterygota</taxon>
        <taxon>Neoptera</taxon>
        <taxon>Polyneoptera</taxon>
        <taxon>Phasmatodea</taxon>
        <taxon>Timematodea</taxon>
        <taxon>Timematoidea</taxon>
        <taxon>Timematidae</taxon>
        <taxon>Timema</taxon>
    </lineage>
</organism>
<evidence type="ECO:0000256" key="1">
    <source>
        <dbReference type="ARBA" id="ARBA00022658"/>
    </source>
</evidence>
<dbReference type="GO" id="GO:0005886">
    <property type="term" value="C:plasma membrane"/>
    <property type="evidence" value="ECO:0007669"/>
    <property type="project" value="TreeGrafter"/>
</dbReference>
<dbReference type="PANTHER" id="PTHR23113">
    <property type="entry name" value="GUANINE NUCLEOTIDE EXCHANGE FACTOR"/>
    <property type="match status" value="1"/>
</dbReference>
<dbReference type="EMBL" id="OA564323">
    <property type="protein sequence ID" value="CAD7193849.1"/>
    <property type="molecule type" value="Genomic_DNA"/>
</dbReference>
<dbReference type="InterPro" id="IPR036964">
    <property type="entry name" value="RASGEF_cat_dom_sf"/>
</dbReference>
<dbReference type="SMART" id="SM00147">
    <property type="entry name" value="RasGEF"/>
    <property type="match status" value="1"/>
</dbReference>
<dbReference type="PROSITE" id="PS50009">
    <property type="entry name" value="RASGEF_CAT"/>
    <property type="match status" value="1"/>
</dbReference>
<feature type="domain" description="Ras-GEF" evidence="4">
    <location>
        <begin position="288"/>
        <end position="573"/>
    </location>
</feature>
<feature type="region of interest" description="Disordered" evidence="3">
    <location>
        <begin position="1033"/>
        <end position="1057"/>
    </location>
</feature>
<gene>
    <name evidence="5" type="ORF">TDIB3V08_LOCUS289</name>
</gene>
<evidence type="ECO:0000259" key="4">
    <source>
        <dbReference type="PROSITE" id="PS50009"/>
    </source>
</evidence>
<dbReference type="InterPro" id="IPR001895">
    <property type="entry name" value="RASGEF_cat_dom"/>
</dbReference>
<protein>
    <recommendedName>
        <fullName evidence="4">Ras-GEF domain-containing protein</fullName>
    </recommendedName>
</protein>
<evidence type="ECO:0000313" key="5">
    <source>
        <dbReference type="EMBL" id="CAD7193849.1"/>
    </source>
</evidence>
<feature type="region of interest" description="Disordered" evidence="3">
    <location>
        <begin position="624"/>
        <end position="650"/>
    </location>
</feature>
<dbReference type="GO" id="GO:0005085">
    <property type="term" value="F:guanyl-nucleotide exchange factor activity"/>
    <property type="evidence" value="ECO:0007669"/>
    <property type="project" value="UniProtKB-KW"/>
</dbReference>
<dbReference type="SUPFAM" id="SSF48366">
    <property type="entry name" value="Ras GEF"/>
    <property type="match status" value="1"/>
</dbReference>
<evidence type="ECO:0000256" key="3">
    <source>
        <dbReference type="SAM" id="MobiDB-lite"/>
    </source>
</evidence>
<reference evidence="5" key="1">
    <citation type="submission" date="2020-11" db="EMBL/GenBank/DDBJ databases">
        <authorList>
            <person name="Tran Van P."/>
        </authorList>
    </citation>
    <scope>NUCLEOTIDE SEQUENCE</scope>
</reference>
<dbReference type="InterPro" id="IPR008937">
    <property type="entry name" value="Ras-like_GEF"/>
</dbReference>
<feature type="region of interest" description="Disordered" evidence="3">
    <location>
        <begin position="1072"/>
        <end position="1118"/>
    </location>
</feature>
<dbReference type="InterPro" id="IPR023578">
    <property type="entry name" value="Ras_GEF_dom_sf"/>
</dbReference>
<dbReference type="GO" id="GO:0007265">
    <property type="term" value="P:Ras protein signal transduction"/>
    <property type="evidence" value="ECO:0007669"/>
    <property type="project" value="TreeGrafter"/>
</dbReference>
<evidence type="ECO:0000256" key="2">
    <source>
        <dbReference type="PROSITE-ProRule" id="PRU00168"/>
    </source>
</evidence>
<feature type="compositionally biased region" description="Low complexity" evidence="3">
    <location>
        <begin position="1091"/>
        <end position="1116"/>
    </location>
</feature>
<accession>A0A7R8Z446</accession>
<keyword evidence="1 2" id="KW-0344">Guanine-nucleotide releasing factor</keyword>
<proteinExistence type="predicted"/>
<dbReference type="PANTHER" id="PTHR23113:SF368">
    <property type="entry name" value="CELL DIVISION CONTROL PROTEIN 25"/>
    <property type="match status" value="1"/>
</dbReference>
<feature type="compositionally biased region" description="Basic residues" evidence="3">
    <location>
        <begin position="628"/>
        <end position="641"/>
    </location>
</feature>
<dbReference type="Gene3D" id="1.10.840.10">
    <property type="entry name" value="Ras guanine-nucleotide exchange factors catalytic domain"/>
    <property type="match status" value="1"/>
</dbReference>
<name>A0A7R8Z446_TIMDO</name>